<protein>
    <submittedName>
        <fullName evidence="2">Type II secretion system protein</fullName>
    </submittedName>
</protein>
<name>A0A855UG55_ENTFL</name>
<feature type="transmembrane region" description="Helical" evidence="1">
    <location>
        <begin position="27"/>
        <end position="45"/>
    </location>
</feature>
<keyword evidence="1" id="KW-1133">Transmembrane helix</keyword>
<organism evidence="2 3">
    <name type="scientific">Enterococcus faecalis</name>
    <name type="common">Streptococcus faecalis</name>
    <dbReference type="NCBI Taxonomy" id="1351"/>
    <lineage>
        <taxon>Bacteria</taxon>
        <taxon>Bacillati</taxon>
        <taxon>Bacillota</taxon>
        <taxon>Bacilli</taxon>
        <taxon>Lactobacillales</taxon>
        <taxon>Enterococcaceae</taxon>
        <taxon>Enterococcus</taxon>
    </lineage>
</organism>
<keyword evidence="1" id="KW-0812">Transmembrane</keyword>
<evidence type="ECO:0000256" key="1">
    <source>
        <dbReference type="SAM" id="Phobius"/>
    </source>
</evidence>
<dbReference type="AlphaFoldDB" id="A0A855UG55"/>
<keyword evidence="1" id="KW-0472">Membrane</keyword>
<evidence type="ECO:0000313" key="3">
    <source>
        <dbReference type="Proteomes" id="UP000244140"/>
    </source>
</evidence>
<gene>
    <name evidence="2" type="ORF">DAI13_09970</name>
</gene>
<dbReference type="Proteomes" id="UP000244140">
    <property type="component" value="Unassembled WGS sequence"/>
</dbReference>
<reference evidence="2 3" key="1">
    <citation type="submission" date="2018-04" db="EMBL/GenBank/DDBJ databases">
        <authorList>
            <person name="Van Tyne D."/>
        </authorList>
    </citation>
    <scope>NUCLEOTIDE SEQUENCE [LARGE SCALE GENOMIC DNA]</scope>
    <source>
        <strain evidence="2 3">B2535</strain>
    </source>
</reference>
<sequence length="155" mass="18582">MYFYHKIYHRFAVLFTYLRLLKMTKQLFNAYCMIFLFLKLLWNFRWGVANIRRKLTIYSGFILLESLVSFSIVCVIAGIFSLTITQLIQQNYQREQELTRTRLGYEAILFLEQTGDLRFKERIYQGETYRFSLMENDGRRILKVTDSRGAILIGQ</sequence>
<accession>A0A855UG55</accession>
<comment type="caution">
    <text evidence="2">The sequence shown here is derived from an EMBL/GenBank/DDBJ whole genome shotgun (WGS) entry which is preliminary data.</text>
</comment>
<feature type="transmembrane region" description="Helical" evidence="1">
    <location>
        <begin position="57"/>
        <end position="84"/>
    </location>
</feature>
<dbReference type="EMBL" id="PZZH01000001">
    <property type="protein sequence ID" value="PTN78059.1"/>
    <property type="molecule type" value="Genomic_DNA"/>
</dbReference>
<proteinExistence type="predicted"/>
<evidence type="ECO:0000313" key="2">
    <source>
        <dbReference type="EMBL" id="PTN78059.1"/>
    </source>
</evidence>